<dbReference type="GO" id="GO:0046872">
    <property type="term" value="F:metal ion binding"/>
    <property type="evidence" value="ECO:0007669"/>
    <property type="project" value="UniProtKB-KW"/>
</dbReference>
<keyword evidence="19" id="KW-1185">Reference proteome</keyword>
<dbReference type="PROSITE" id="PS51384">
    <property type="entry name" value="FAD_FR"/>
    <property type="match status" value="1"/>
</dbReference>
<dbReference type="Pfam" id="PF00175">
    <property type="entry name" value="NAD_binding_1"/>
    <property type="match status" value="1"/>
</dbReference>
<evidence type="ECO:0000256" key="15">
    <source>
        <dbReference type="RuleBase" id="RU000356"/>
    </source>
</evidence>
<evidence type="ECO:0000259" key="17">
    <source>
        <dbReference type="PROSITE" id="PS51384"/>
    </source>
</evidence>
<dbReference type="InterPro" id="IPR001433">
    <property type="entry name" value="OxRdtase_FAD/NAD-bd"/>
</dbReference>
<evidence type="ECO:0000256" key="14">
    <source>
        <dbReference type="HAMAP-Rule" id="MF_01252"/>
    </source>
</evidence>
<comment type="catalytic activity">
    <reaction evidence="12 14">
        <text>2 nitric oxide + NADH + 2 O2 = 2 nitrate + NAD(+) + H(+)</text>
        <dbReference type="Rhea" id="RHEA:19469"/>
        <dbReference type="ChEBI" id="CHEBI:15378"/>
        <dbReference type="ChEBI" id="CHEBI:15379"/>
        <dbReference type="ChEBI" id="CHEBI:16480"/>
        <dbReference type="ChEBI" id="CHEBI:17632"/>
        <dbReference type="ChEBI" id="CHEBI:57540"/>
        <dbReference type="ChEBI" id="CHEBI:57945"/>
        <dbReference type="EC" id="1.14.12.17"/>
    </reaction>
</comment>
<evidence type="ECO:0000256" key="12">
    <source>
        <dbReference type="ARBA" id="ARBA00048649"/>
    </source>
</evidence>
<feature type="active site" description="Charge relay system" evidence="14">
    <location>
        <position position="96"/>
    </location>
</feature>
<keyword evidence="8 14" id="KW-0521">NADP</keyword>
<comment type="cofactor">
    <cofactor evidence="14">
        <name>heme b</name>
        <dbReference type="ChEBI" id="CHEBI:60344"/>
    </cofactor>
    <text evidence="14">Binds 1 heme b (iron(II)-protoporphyrin IX) group per subunit.</text>
</comment>
<evidence type="ECO:0000256" key="4">
    <source>
        <dbReference type="ARBA" id="ARBA00022621"/>
    </source>
</evidence>
<evidence type="ECO:0000256" key="1">
    <source>
        <dbReference type="ARBA" id="ARBA00006401"/>
    </source>
</evidence>
<dbReference type="InterPro" id="IPR012292">
    <property type="entry name" value="Globin/Proto"/>
</dbReference>
<gene>
    <name evidence="14 18" type="primary">hmp</name>
    <name evidence="18" type="ORF">AAE02nite_19250</name>
</gene>
<protein>
    <recommendedName>
        <fullName evidence="14">Flavohemoprotein</fullName>
    </recommendedName>
    <alternativeName>
        <fullName evidence="14">Flavohemoglobin</fullName>
    </alternativeName>
    <alternativeName>
        <fullName evidence="14">Hemoglobin-like protein</fullName>
    </alternativeName>
    <alternativeName>
        <fullName evidence="14">Nitric oxide dioxygenase</fullName>
        <shortName evidence="14">NO oxygenase</shortName>
        <shortName evidence="14">NOD</shortName>
        <ecNumber evidence="14">1.14.12.17</ecNumber>
    </alternativeName>
</protein>
<organism evidence="18 19">
    <name type="scientific">Adhaeribacter aerolatus</name>
    <dbReference type="NCBI Taxonomy" id="670289"/>
    <lineage>
        <taxon>Bacteria</taxon>
        <taxon>Pseudomonadati</taxon>
        <taxon>Bacteroidota</taxon>
        <taxon>Cytophagia</taxon>
        <taxon>Cytophagales</taxon>
        <taxon>Hymenobacteraceae</taxon>
        <taxon>Adhaeribacter</taxon>
    </lineage>
</organism>
<comment type="similarity">
    <text evidence="1 14">In the C-terminal section; belongs to the flavoprotein pyridine nucleotide cytochrome reductase family.</text>
</comment>
<evidence type="ECO:0000313" key="19">
    <source>
        <dbReference type="Proteomes" id="UP000321532"/>
    </source>
</evidence>
<dbReference type="FunFam" id="3.40.50.80:FF:000010">
    <property type="entry name" value="Flavohemoprotein"/>
    <property type="match status" value="1"/>
</dbReference>
<evidence type="ECO:0000256" key="13">
    <source>
        <dbReference type="ARBA" id="ARBA00049433"/>
    </source>
</evidence>
<dbReference type="Pfam" id="PF00970">
    <property type="entry name" value="FAD_binding_6"/>
    <property type="match status" value="1"/>
</dbReference>
<feature type="active site" description="Charge relay system" evidence="14">
    <location>
        <position position="138"/>
    </location>
</feature>
<dbReference type="EMBL" id="BJYS01000013">
    <property type="protein sequence ID" value="GEO04261.1"/>
    <property type="molecule type" value="Genomic_DNA"/>
</dbReference>
<comment type="domain">
    <text evidence="14">Consists of two distinct domains; an N-terminal heme-containing oxygen-binding domain and a C-terminal reductase domain with binding sites for FAD and NAD(P)H.</text>
</comment>
<dbReference type="NCBIfam" id="NF009805">
    <property type="entry name" value="PRK13289.1"/>
    <property type="match status" value="1"/>
</dbReference>
<dbReference type="Gene3D" id="2.40.30.10">
    <property type="entry name" value="Translation factors"/>
    <property type="match status" value="1"/>
</dbReference>
<comment type="cofactor">
    <cofactor evidence="14">
        <name>FAD</name>
        <dbReference type="ChEBI" id="CHEBI:57692"/>
    </cofactor>
    <text evidence="14">Binds 1 FAD per subunit.</text>
</comment>
<evidence type="ECO:0000256" key="6">
    <source>
        <dbReference type="ARBA" id="ARBA00022723"/>
    </source>
</evidence>
<evidence type="ECO:0000256" key="7">
    <source>
        <dbReference type="ARBA" id="ARBA00022827"/>
    </source>
</evidence>
<proteinExistence type="inferred from homology"/>
<dbReference type="InterPro" id="IPR017938">
    <property type="entry name" value="Riboflavin_synthase-like_b-brl"/>
</dbReference>
<dbReference type="FunFam" id="1.10.490.10:FF:000003">
    <property type="entry name" value="Flavohemoprotein"/>
    <property type="match status" value="1"/>
</dbReference>
<dbReference type="Gene3D" id="1.10.490.10">
    <property type="entry name" value="Globins"/>
    <property type="match status" value="1"/>
</dbReference>
<feature type="domain" description="Globin" evidence="16">
    <location>
        <begin position="2"/>
        <end position="139"/>
    </location>
</feature>
<dbReference type="PANTHER" id="PTHR43396">
    <property type="entry name" value="FLAVOHEMOPROTEIN"/>
    <property type="match status" value="1"/>
</dbReference>
<dbReference type="SUPFAM" id="SSF46458">
    <property type="entry name" value="Globin-like"/>
    <property type="match status" value="1"/>
</dbReference>
<dbReference type="CDD" id="cd14779">
    <property type="entry name" value="FHP_Ae-globin-like"/>
    <property type="match status" value="1"/>
</dbReference>
<dbReference type="GO" id="GO:0046210">
    <property type="term" value="P:nitric oxide catabolic process"/>
    <property type="evidence" value="ECO:0007669"/>
    <property type="project" value="TreeGrafter"/>
</dbReference>
<name>A0A512AX23_9BACT</name>
<keyword evidence="14 15" id="KW-0813">Transport</keyword>
<feature type="binding site" evidence="14">
    <location>
        <begin position="277"/>
        <end position="282"/>
    </location>
    <ligand>
        <name>NADP(+)</name>
        <dbReference type="ChEBI" id="CHEBI:58349"/>
    </ligand>
</feature>
<keyword evidence="5 14" id="KW-0285">Flavoprotein</keyword>
<evidence type="ECO:0000256" key="9">
    <source>
        <dbReference type="ARBA" id="ARBA00023002"/>
    </source>
</evidence>
<dbReference type="AlphaFoldDB" id="A0A512AX23"/>
<evidence type="ECO:0000256" key="5">
    <source>
        <dbReference type="ARBA" id="ARBA00022630"/>
    </source>
</evidence>
<feature type="binding site" evidence="14">
    <location>
        <position position="191"/>
    </location>
    <ligand>
        <name>FAD</name>
        <dbReference type="ChEBI" id="CHEBI:57692"/>
    </ligand>
</feature>
<dbReference type="GO" id="GO:0008941">
    <property type="term" value="F:nitric oxide dioxygenase NAD(P)H activity"/>
    <property type="evidence" value="ECO:0007669"/>
    <property type="project" value="UniProtKB-UniRule"/>
</dbReference>
<dbReference type="PRINTS" id="PR00410">
    <property type="entry name" value="PHEHYDRXLASE"/>
</dbReference>
<feature type="binding site" description="proximal binding residue" evidence="14">
    <location>
        <position position="86"/>
    </location>
    <ligand>
        <name>heme b</name>
        <dbReference type="ChEBI" id="CHEBI:60344"/>
    </ligand>
    <ligandPart>
        <name>Fe</name>
        <dbReference type="ChEBI" id="CHEBI:18248"/>
    </ligandPart>
</feature>
<dbReference type="InterPro" id="IPR017927">
    <property type="entry name" value="FAD-bd_FR_type"/>
</dbReference>
<dbReference type="Proteomes" id="UP000321532">
    <property type="component" value="Unassembled WGS sequence"/>
</dbReference>
<evidence type="ECO:0000259" key="16">
    <source>
        <dbReference type="PROSITE" id="PS01033"/>
    </source>
</evidence>
<keyword evidence="9 14" id="KW-0560">Oxidoreductase</keyword>
<dbReference type="InterPro" id="IPR000971">
    <property type="entry name" value="Globin"/>
</dbReference>
<dbReference type="HAMAP" id="MF_01252">
    <property type="entry name" value="Hmp"/>
    <property type="match status" value="1"/>
</dbReference>
<evidence type="ECO:0000256" key="10">
    <source>
        <dbReference type="ARBA" id="ARBA00023004"/>
    </source>
</evidence>
<evidence type="ECO:0000256" key="2">
    <source>
        <dbReference type="ARBA" id="ARBA00008414"/>
    </source>
</evidence>
<keyword evidence="7 14" id="KW-0274">FAD</keyword>
<accession>A0A512AX23</accession>
<dbReference type="RefSeq" id="WP_246150917.1">
    <property type="nucleotide sequence ID" value="NZ_BJYS01000013.1"/>
</dbReference>
<dbReference type="GO" id="GO:0071949">
    <property type="term" value="F:FAD binding"/>
    <property type="evidence" value="ECO:0007669"/>
    <property type="project" value="InterPro"/>
</dbReference>
<feature type="domain" description="FAD-binding FR-type" evidence="17">
    <location>
        <begin position="153"/>
        <end position="264"/>
    </location>
</feature>
<evidence type="ECO:0000313" key="18">
    <source>
        <dbReference type="EMBL" id="GEO04261.1"/>
    </source>
</evidence>
<comment type="caution">
    <text evidence="18">The sequence shown here is derived from an EMBL/GenBank/DDBJ whole genome shotgun (WGS) entry which is preliminary data.</text>
</comment>
<dbReference type="GO" id="GO:0005344">
    <property type="term" value="F:oxygen carrier activity"/>
    <property type="evidence" value="ECO:0007669"/>
    <property type="project" value="UniProtKB-UniRule"/>
</dbReference>
<feature type="region of interest" description="Reductase" evidence="14">
    <location>
        <begin position="150"/>
        <end position="405"/>
    </location>
</feature>
<feature type="binding site" evidence="14">
    <location>
        <begin position="207"/>
        <end position="210"/>
    </location>
    <ligand>
        <name>FAD</name>
        <dbReference type="ChEBI" id="CHEBI:57692"/>
    </ligand>
</feature>
<dbReference type="GO" id="GO:0019825">
    <property type="term" value="F:oxygen binding"/>
    <property type="evidence" value="ECO:0007669"/>
    <property type="project" value="InterPro"/>
</dbReference>
<keyword evidence="3 14" id="KW-0349">Heme</keyword>
<dbReference type="InterPro" id="IPR039261">
    <property type="entry name" value="FNR_nucleotide-bd"/>
</dbReference>
<reference evidence="18 19" key="1">
    <citation type="submission" date="2019-07" db="EMBL/GenBank/DDBJ databases">
        <title>Whole genome shotgun sequence of Adhaeribacter aerolatus NBRC 106133.</title>
        <authorList>
            <person name="Hosoyama A."/>
            <person name="Uohara A."/>
            <person name="Ohji S."/>
            <person name="Ichikawa N."/>
        </authorList>
    </citation>
    <scope>NUCLEOTIDE SEQUENCE [LARGE SCALE GENOMIC DNA]</scope>
    <source>
        <strain evidence="18 19">NBRC 106133</strain>
    </source>
</reference>
<keyword evidence="6 14" id="KW-0479">Metal-binding</keyword>
<feature type="site" description="Involved in heme-bound ligand stabilization and O-O bond activation" evidence="14">
    <location>
        <position position="30"/>
    </location>
</feature>
<dbReference type="CDD" id="cd06184">
    <property type="entry name" value="flavohem_like_fad_nad_binding"/>
    <property type="match status" value="1"/>
</dbReference>
<dbReference type="PROSITE" id="PS01033">
    <property type="entry name" value="GLOBIN"/>
    <property type="match status" value="1"/>
</dbReference>
<dbReference type="InterPro" id="IPR008333">
    <property type="entry name" value="Cbr1-like_FAD-bd_dom"/>
</dbReference>
<dbReference type="SUPFAM" id="SSF63380">
    <property type="entry name" value="Riboflavin synthase domain-like"/>
    <property type="match status" value="1"/>
</dbReference>
<comment type="catalytic activity">
    <reaction evidence="13 14">
        <text>2 nitric oxide + NADPH + 2 O2 = 2 nitrate + NADP(+) + H(+)</text>
        <dbReference type="Rhea" id="RHEA:19465"/>
        <dbReference type="ChEBI" id="CHEBI:15378"/>
        <dbReference type="ChEBI" id="CHEBI:15379"/>
        <dbReference type="ChEBI" id="CHEBI:16480"/>
        <dbReference type="ChEBI" id="CHEBI:17632"/>
        <dbReference type="ChEBI" id="CHEBI:57783"/>
        <dbReference type="ChEBI" id="CHEBI:58349"/>
        <dbReference type="EC" id="1.14.12.17"/>
    </reaction>
</comment>
<dbReference type="InterPro" id="IPR023950">
    <property type="entry name" value="Hmp"/>
</dbReference>
<dbReference type="EC" id="1.14.12.17" evidence="14"/>
<dbReference type="FunFam" id="2.40.30.10:FF:000034">
    <property type="entry name" value="Flavohemoprotein"/>
    <property type="match status" value="1"/>
</dbReference>
<evidence type="ECO:0000256" key="8">
    <source>
        <dbReference type="ARBA" id="ARBA00022857"/>
    </source>
</evidence>
<feature type="site" description="Influences the redox potential of the prosthetic heme and FAD groups" evidence="14">
    <location>
        <position position="395"/>
    </location>
</feature>
<keyword evidence="11 14" id="KW-0520">NAD</keyword>
<keyword evidence="10 14" id="KW-0408">Iron</keyword>
<evidence type="ECO:0000256" key="11">
    <source>
        <dbReference type="ARBA" id="ARBA00023027"/>
    </source>
</evidence>
<dbReference type="SUPFAM" id="SSF52343">
    <property type="entry name" value="Ferredoxin reductase-like, C-terminal NADP-linked domain"/>
    <property type="match status" value="1"/>
</dbReference>
<dbReference type="Pfam" id="PF00042">
    <property type="entry name" value="Globin"/>
    <property type="match status" value="1"/>
</dbReference>
<comment type="caution">
    <text evidence="14">Lacks conserved residue(s) required for the propagation of feature annotation.</text>
</comment>
<feature type="site" description="Influences the redox potential of the prosthetic heme and FAD groups" evidence="14">
    <location>
        <position position="85"/>
    </location>
</feature>
<dbReference type="InterPro" id="IPR009050">
    <property type="entry name" value="Globin-like_sf"/>
</dbReference>
<dbReference type="GO" id="GO:0071500">
    <property type="term" value="P:cellular response to nitrosative stress"/>
    <property type="evidence" value="ECO:0007669"/>
    <property type="project" value="TreeGrafter"/>
</dbReference>
<keyword evidence="4 14" id="KW-0561">Oxygen transport</keyword>
<comment type="similarity">
    <text evidence="2 14">Belongs to the globin family. Two-domain flavohemoproteins subfamily.</text>
</comment>
<dbReference type="PANTHER" id="PTHR43396:SF9">
    <property type="entry name" value="NITRIC OXIDE DIOXYGENASE"/>
    <property type="match status" value="1"/>
</dbReference>
<dbReference type="GO" id="GO:0020037">
    <property type="term" value="F:heme binding"/>
    <property type="evidence" value="ECO:0007669"/>
    <property type="project" value="InterPro"/>
</dbReference>
<dbReference type="Gene3D" id="3.40.50.80">
    <property type="entry name" value="Nucleotide-binding domain of ferredoxin-NADP reductase (FNR) module"/>
    <property type="match status" value="1"/>
</dbReference>
<sequence>MMLTAKQKELVKATVPILREHGVALTSHFYKRMFGHNPDLKNTFNMGNQQSGKQQTALAMAVLAYAENIDDPSVLTTAVTRIGHKHVSLDIRPEQYAIVGRNLLASISEVLGEAATPELIEAWGVAYNQLANLMIGVESNLYRDAVAKEGGWTGWRPFVVKQKIKESEEITSFYLHPVDGGQVADFLPGQYISVRLFLPELKLFQPRQYSLSNAPNGGFYRISVKKETGAHIKPDGMISNRLHEFVKEGDIIEVAPPAGDFVLDVNKTNPVVLISGGVGQTPLISMLESLVNTGRNREIVWIHGSRNQSVHAFREPIIRLANQHNKLKKHIFYDSHHEPLPVEGYYTGIVDLNVLQDKAILPDADYYICGPAPFIKKQYHDLVALGISKEAIHYEEFGPTMLTLN</sequence>
<evidence type="ECO:0000256" key="3">
    <source>
        <dbReference type="ARBA" id="ARBA00022617"/>
    </source>
</evidence>